<dbReference type="EMBL" id="UARW01000010">
    <property type="protein sequence ID" value="SQD05310.1"/>
    <property type="molecule type" value="Genomic_DNA"/>
</dbReference>
<organism evidence="1 2">
    <name type="scientific">Escherichia coli</name>
    <dbReference type="NCBI Taxonomy" id="562"/>
    <lineage>
        <taxon>Bacteria</taxon>
        <taxon>Pseudomonadati</taxon>
        <taxon>Pseudomonadota</taxon>
        <taxon>Gammaproteobacteria</taxon>
        <taxon>Enterobacterales</taxon>
        <taxon>Enterobacteriaceae</taxon>
        <taxon>Escherichia</taxon>
    </lineage>
</organism>
<reference evidence="1 2" key="1">
    <citation type="submission" date="2018-06" db="EMBL/GenBank/DDBJ databases">
        <authorList>
            <consortium name="Pathogen Informatics"/>
            <person name="Doyle S."/>
        </authorList>
    </citation>
    <scope>NUCLEOTIDE SEQUENCE [LARGE SCALE GENOMIC DNA]</scope>
    <source>
        <strain evidence="1 2">NCTC8009</strain>
    </source>
</reference>
<dbReference type="GO" id="GO:0004812">
    <property type="term" value="F:aminoacyl-tRNA ligase activity"/>
    <property type="evidence" value="ECO:0007669"/>
    <property type="project" value="UniProtKB-KW"/>
</dbReference>
<dbReference type="AlphaFoldDB" id="A0A2X3M071"/>
<name>A0A2X3M071_ECOLX</name>
<evidence type="ECO:0000313" key="1">
    <source>
        <dbReference type="EMBL" id="SQD05310.1"/>
    </source>
</evidence>
<accession>A0A2X3M071</accession>
<sequence length="100" mass="11473">MIMVIIFNVVRFLPPSHRTGDYEGTTPRSVNAVNPGVYRFLIIPRTLAQRSLPVGLRSLLMREYSDDTAHQQNLFQALSTDIFLRPFQLLVHRHQPLSEG</sequence>
<proteinExistence type="predicted"/>
<dbReference type="Proteomes" id="UP000250991">
    <property type="component" value="Unassembled WGS sequence"/>
</dbReference>
<evidence type="ECO:0000313" key="2">
    <source>
        <dbReference type="Proteomes" id="UP000250991"/>
    </source>
</evidence>
<keyword evidence="1" id="KW-0030">Aminoacyl-tRNA synthetase</keyword>
<gene>
    <name evidence="1" type="ORF">NCTC8009_05866</name>
</gene>
<protein>
    <submittedName>
        <fullName evidence="1">Arginyl-tRNA synthetase</fullName>
    </submittedName>
</protein>
<keyword evidence="1" id="KW-0436">Ligase</keyword>